<proteinExistence type="predicted"/>
<sequence length="78" mass="8869">MFIASRNQVDKDELGVGYVMAGPKRLAADIKKEADNVDFKVLLLSFSWIMVVHCRVMNERNAHLPVEEAMELAKKIHT</sequence>
<reference evidence="1 2" key="1">
    <citation type="submission" date="2017-06" db="EMBL/GenBank/DDBJ databases">
        <title>Genome sequence of Lactobacillus plantarum subsp. plantarum strain SRCM101258.</title>
        <authorList>
            <person name="Cho S.H."/>
        </authorList>
    </citation>
    <scope>NUCLEOTIDE SEQUENCE [LARGE SCALE GENOMIC DNA]</scope>
    <source>
        <strain evidence="1 2">SRCM101258</strain>
    </source>
</reference>
<accession>A0A2S3U7N1</accession>
<protein>
    <submittedName>
        <fullName evidence="1">Uncharacterized protein</fullName>
    </submittedName>
</protein>
<dbReference type="AlphaFoldDB" id="A0A2S3U7N1"/>
<organism evidence="1 2">
    <name type="scientific">Lactiplantibacillus plantarum subsp. plantarum</name>
    <dbReference type="NCBI Taxonomy" id="337330"/>
    <lineage>
        <taxon>Bacteria</taxon>
        <taxon>Bacillati</taxon>
        <taxon>Bacillota</taxon>
        <taxon>Bacilli</taxon>
        <taxon>Lactobacillales</taxon>
        <taxon>Lactobacillaceae</taxon>
        <taxon>Lactiplantibacillus</taxon>
    </lineage>
</organism>
<dbReference type="EMBL" id="NKCZ01000082">
    <property type="protein sequence ID" value="POD87149.1"/>
    <property type="molecule type" value="Genomic_DNA"/>
</dbReference>
<evidence type="ECO:0000313" key="2">
    <source>
        <dbReference type="Proteomes" id="UP000236990"/>
    </source>
</evidence>
<dbReference type="Proteomes" id="UP000236990">
    <property type="component" value="Unassembled WGS sequence"/>
</dbReference>
<comment type="caution">
    <text evidence="1">The sequence shown here is derived from an EMBL/GenBank/DDBJ whole genome shotgun (WGS) entry which is preliminary data.</text>
</comment>
<evidence type="ECO:0000313" key="1">
    <source>
        <dbReference type="EMBL" id="POD87149.1"/>
    </source>
</evidence>
<dbReference type="Gene3D" id="3.20.20.70">
    <property type="entry name" value="Aldolase class I"/>
    <property type="match status" value="1"/>
</dbReference>
<dbReference type="InterPro" id="IPR013785">
    <property type="entry name" value="Aldolase_TIM"/>
</dbReference>
<name>A0A2S3U7N1_LACPN</name>
<gene>
    <name evidence="1" type="ORF">S101258_00980</name>
</gene>